<feature type="compositionally biased region" description="Basic and acidic residues" evidence="4">
    <location>
        <begin position="495"/>
        <end position="505"/>
    </location>
</feature>
<evidence type="ECO:0000256" key="2">
    <source>
        <dbReference type="ARBA" id="ARBA00024341"/>
    </source>
</evidence>
<feature type="compositionally biased region" description="Polar residues" evidence="4">
    <location>
        <begin position="697"/>
        <end position="719"/>
    </location>
</feature>
<dbReference type="OrthoDB" id="1747078at2759"/>
<dbReference type="PROSITE" id="PS50096">
    <property type="entry name" value="IQ"/>
    <property type="match status" value="1"/>
</dbReference>
<feature type="compositionally biased region" description="Polar residues" evidence="4">
    <location>
        <begin position="459"/>
        <end position="469"/>
    </location>
</feature>
<dbReference type="InterPro" id="IPR000048">
    <property type="entry name" value="IQ_motif_EF-hand-BS"/>
</dbReference>
<feature type="compositionally biased region" description="Low complexity" evidence="4">
    <location>
        <begin position="584"/>
        <end position="612"/>
    </location>
</feature>
<dbReference type="GO" id="GO:0005516">
    <property type="term" value="F:calmodulin binding"/>
    <property type="evidence" value="ECO:0007669"/>
    <property type="project" value="UniProtKB-KW"/>
</dbReference>
<dbReference type="PANTHER" id="PTHR32295">
    <property type="entry name" value="IQ-DOMAIN 5-RELATED"/>
    <property type="match status" value="1"/>
</dbReference>
<sequence>MGRSTTSCFKIISCGGGSNESVDRDDIDASSENKDKRGWSFRKRSARHRVLSNTVITETPLENKPISEPVPLTSEPQLNSSISEKTCDSIWTEESPQLSNPITKDAVTMSTMATDTCEDDIKSEPVVDESAILVIQSAVRRFLAQRELVRYKNVVKLQAAVRGHLVRNHAVGTLRCVQAIVKMQALVRARRADVASEINSDPKYISIEKLLSNSLARQLLESAPKNKQINIKCVPSKSDSAWNWLERWMSVSSPETVESRTPEQNQDQDQEKVINNTENQVETVIPDCESRELESNVGEETVFSDEKVNLVKVNTEEKSNEEEIPQPESMDLIVEESVLEIEPKRVTKRLATDEADSEGRKSVFGSRKPINPSFIAAQSRFEELTSKNNIPSKPSDYSSKQENDDFTPEHITPSKPINTSSNQDNDVGTPEDDTSKPINNSSNQENDDFTPEDIIPSKPINNVISSVTPEESLVSECGTELSITSTLDSPDPSEVETKKLPEDSKVSNQEIDDTNGDNIEEHNNVVENIEKLPEDSKVPEDTPSEADIEINLEPNSNSDSVHQIPESLSPRSHITAPESQGTPNSQLSTNTKKSSTKNVSSQKRKSWSTSKKSTVDSGSKLESLPKETKPGKRRNSFGSPKPDNSDHEGNGLLPSYMQATESARAKAIANGSPRSSPDVQDKEIYLKKRHSLPGNGRQASPRIQRSVSQALESAKGNGNQEKKWQR</sequence>
<comment type="subunit">
    <text evidence="3">Binds to multiple calmodulin (CaM) in the presence of Ca(2+) and CaM-like proteins.</text>
</comment>
<name>A0A9R1UT26_LACSA</name>
<feature type="region of interest" description="Disordered" evidence="4">
    <location>
        <begin position="17"/>
        <end position="36"/>
    </location>
</feature>
<feature type="compositionally biased region" description="Polar residues" evidence="4">
    <location>
        <begin position="386"/>
        <end position="400"/>
    </location>
</feature>
<feature type="compositionally biased region" description="Polar residues" evidence="4">
    <location>
        <begin position="569"/>
        <end position="583"/>
    </location>
</feature>
<evidence type="ECO:0000259" key="5">
    <source>
        <dbReference type="Pfam" id="PF13178"/>
    </source>
</evidence>
<dbReference type="SMART" id="SM00015">
    <property type="entry name" value="IQ"/>
    <property type="match status" value="2"/>
</dbReference>
<reference evidence="6 7" key="1">
    <citation type="journal article" date="2017" name="Nat. Commun.">
        <title>Genome assembly with in vitro proximity ligation data and whole-genome triplication in lettuce.</title>
        <authorList>
            <person name="Reyes-Chin-Wo S."/>
            <person name="Wang Z."/>
            <person name="Yang X."/>
            <person name="Kozik A."/>
            <person name="Arikit S."/>
            <person name="Song C."/>
            <person name="Xia L."/>
            <person name="Froenicke L."/>
            <person name="Lavelle D.O."/>
            <person name="Truco M.J."/>
            <person name="Xia R."/>
            <person name="Zhu S."/>
            <person name="Xu C."/>
            <person name="Xu H."/>
            <person name="Xu X."/>
            <person name="Cox K."/>
            <person name="Korf I."/>
            <person name="Meyers B.C."/>
            <person name="Michelmore R.W."/>
        </authorList>
    </citation>
    <scope>NUCLEOTIDE SEQUENCE [LARGE SCALE GENOMIC DNA]</scope>
    <source>
        <strain evidence="7">cv. Salinas</strain>
        <tissue evidence="6">Seedlings</tissue>
    </source>
</reference>
<feature type="domain" description="DUF4005" evidence="5">
    <location>
        <begin position="643"/>
        <end position="698"/>
    </location>
</feature>
<organism evidence="6 7">
    <name type="scientific">Lactuca sativa</name>
    <name type="common">Garden lettuce</name>
    <dbReference type="NCBI Taxonomy" id="4236"/>
    <lineage>
        <taxon>Eukaryota</taxon>
        <taxon>Viridiplantae</taxon>
        <taxon>Streptophyta</taxon>
        <taxon>Embryophyta</taxon>
        <taxon>Tracheophyta</taxon>
        <taxon>Spermatophyta</taxon>
        <taxon>Magnoliopsida</taxon>
        <taxon>eudicotyledons</taxon>
        <taxon>Gunneridae</taxon>
        <taxon>Pentapetalae</taxon>
        <taxon>asterids</taxon>
        <taxon>campanulids</taxon>
        <taxon>Asterales</taxon>
        <taxon>Asteraceae</taxon>
        <taxon>Cichorioideae</taxon>
        <taxon>Cichorieae</taxon>
        <taxon>Lactucinae</taxon>
        <taxon>Lactuca</taxon>
    </lineage>
</organism>
<evidence type="ECO:0000313" key="7">
    <source>
        <dbReference type="Proteomes" id="UP000235145"/>
    </source>
</evidence>
<gene>
    <name evidence="6" type="ORF">LSAT_V11C800401460</name>
</gene>
<dbReference type="Proteomes" id="UP000235145">
    <property type="component" value="Unassembled WGS sequence"/>
</dbReference>
<dbReference type="Gene3D" id="1.20.5.190">
    <property type="match status" value="1"/>
</dbReference>
<dbReference type="AlphaFoldDB" id="A0A9R1UT26"/>
<dbReference type="Pfam" id="PF00612">
    <property type="entry name" value="IQ"/>
    <property type="match status" value="2"/>
</dbReference>
<evidence type="ECO:0000256" key="1">
    <source>
        <dbReference type="ARBA" id="ARBA00022860"/>
    </source>
</evidence>
<dbReference type="Pfam" id="PF13178">
    <property type="entry name" value="DUF4005"/>
    <property type="match status" value="1"/>
</dbReference>
<feature type="region of interest" description="Disordered" evidence="4">
    <location>
        <begin position="349"/>
        <end position="726"/>
    </location>
</feature>
<dbReference type="PANTHER" id="PTHR32295:SF154">
    <property type="entry name" value="PROTEIN IQ-DOMAIN 32"/>
    <property type="match status" value="1"/>
</dbReference>
<keyword evidence="1" id="KW-0112">Calmodulin-binding</keyword>
<feature type="compositionally biased region" description="Polar residues" evidence="4">
    <location>
        <begin position="415"/>
        <end position="426"/>
    </location>
</feature>
<dbReference type="EMBL" id="NBSK02000008">
    <property type="protein sequence ID" value="KAJ0192413.1"/>
    <property type="molecule type" value="Genomic_DNA"/>
</dbReference>
<accession>A0A9R1UT26</accession>
<dbReference type="InterPro" id="IPR025064">
    <property type="entry name" value="DUF4005"/>
</dbReference>
<evidence type="ECO:0000256" key="4">
    <source>
        <dbReference type="SAM" id="MobiDB-lite"/>
    </source>
</evidence>
<dbReference type="Gramene" id="rna-gnl|WGS:NBSK|LSAT_8X31420_mrna">
    <property type="protein sequence ID" value="cds-PLY65623.1"/>
    <property type="gene ID" value="gene-LSAT_8X31420"/>
</dbReference>
<keyword evidence="7" id="KW-1185">Reference proteome</keyword>
<comment type="similarity">
    <text evidence="2">Belongs to the IQD family.</text>
</comment>
<proteinExistence type="inferred from homology"/>
<protein>
    <recommendedName>
        <fullName evidence="5">DUF4005 domain-containing protein</fullName>
    </recommendedName>
</protein>
<comment type="caution">
    <text evidence="6">The sequence shown here is derived from an EMBL/GenBank/DDBJ whole genome shotgun (WGS) entry which is preliminary data.</text>
</comment>
<feature type="compositionally biased region" description="Basic and acidic residues" evidence="4">
    <location>
        <begin position="519"/>
        <end position="540"/>
    </location>
</feature>
<evidence type="ECO:0000313" key="6">
    <source>
        <dbReference type="EMBL" id="KAJ0192413.1"/>
    </source>
</evidence>
<evidence type="ECO:0000256" key="3">
    <source>
        <dbReference type="ARBA" id="ARBA00024378"/>
    </source>
</evidence>